<sequence length="77" mass="8416">MTMESGIFFSRLQGVVLSLKTFLALSQPQVKPEIGMAPMHAKQVTRRGAGELAAAAQHILPAMQHYVIPHCTNCLEL</sequence>
<dbReference type="AlphaFoldDB" id="A0A7G6SRN5"/>
<evidence type="ECO:0000313" key="1">
    <source>
        <dbReference type="EMBL" id="QND57167.1"/>
    </source>
</evidence>
<gene>
    <name evidence="1" type="ORF">HB778_11510</name>
</gene>
<proteinExistence type="predicted"/>
<accession>A0A7G6SRN5</accession>
<evidence type="ECO:0000313" key="2">
    <source>
        <dbReference type="Proteomes" id="UP000515465"/>
    </source>
</evidence>
<protein>
    <submittedName>
        <fullName evidence="1">Uncharacterized protein</fullName>
    </submittedName>
</protein>
<reference evidence="2" key="1">
    <citation type="journal article" date="2020" name="Mol. Plant Microbe">
        <title>Rhizobial microsymbionts of the narrowly endemic Oxytropis species growing in Kamchatka are characterized by significant genetic diversity and possess a set of genes that are associated with T3SS and T6SS secretion systems and can affect the development of symbiosis.</title>
        <authorList>
            <person name="Safronova V."/>
            <person name="Guro P."/>
            <person name="Sazanova A."/>
            <person name="Kuznetsova I."/>
            <person name="Belimov A."/>
            <person name="Yakubov V."/>
            <person name="Chirak E."/>
            <person name="Afonin A."/>
            <person name="Gogolev Y."/>
            <person name="Andronov E."/>
            <person name="Tikhonovich I."/>
        </authorList>
    </citation>
    <scope>NUCLEOTIDE SEQUENCE [LARGE SCALE GENOMIC DNA]</scope>
    <source>
        <strain evidence="2">583</strain>
    </source>
</reference>
<organism evidence="1 2">
    <name type="scientific">Mesorhizobium huakuii</name>
    <dbReference type="NCBI Taxonomy" id="28104"/>
    <lineage>
        <taxon>Bacteria</taxon>
        <taxon>Pseudomonadati</taxon>
        <taxon>Pseudomonadota</taxon>
        <taxon>Alphaproteobacteria</taxon>
        <taxon>Hyphomicrobiales</taxon>
        <taxon>Phyllobacteriaceae</taxon>
        <taxon>Mesorhizobium</taxon>
    </lineage>
</organism>
<dbReference type="RefSeq" id="WP_183463882.1">
    <property type="nucleotide sequence ID" value="NZ_CP050296.1"/>
</dbReference>
<name>A0A7G6SRN5_9HYPH</name>
<dbReference type="Proteomes" id="UP000515465">
    <property type="component" value="Chromosome"/>
</dbReference>
<dbReference type="EMBL" id="CP050296">
    <property type="protein sequence ID" value="QND57167.1"/>
    <property type="molecule type" value="Genomic_DNA"/>
</dbReference>